<dbReference type="Pfam" id="PF00903">
    <property type="entry name" value="Glyoxalase"/>
    <property type="match status" value="1"/>
</dbReference>
<dbReference type="CDD" id="cd08351">
    <property type="entry name" value="ChaP_like"/>
    <property type="match status" value="1"/>
</dbReference>
<dbReference type="InterPro" id="IPR029068">
    <property type="entry name" value="Glyas_Bleomycin-R_OHBP_Dase"/>
</dbReference>
<dbReference type="PROSITE" id="PS51819">
    <property type="entry name" value="VOC"/>
    <property type="match status" value="1"/>
</dbReference>
<dbReference type="AlphaFoldDB" id="A0A511N661"/>
<dbReference type="InterPro" id="IPR037523">
    <property type="entry name" value="VOC_core"/>
</dbReference>
<dbReference type="EMBL" id="BJXB01000020">
    <property type="protein sequence ID" value="GEM48335.1"/>
    <property type="molecule type" value="Genomic_DNA"/>
</dbReference>
<comment type="caution">
    <text evidence="2">The sequence shown here is derived from an EMBL/GenBank/DDBJ whole genome shotgun (WGS) entry which is preliminary data.</text>
</comment>
<protein>
    <submittedName>
        <fullName evidence="2">ChaP protein</fullName>
    </submittedName>
</protein>
<proteinExistence type="predicted"/>
<dbReference type="SUPFAM" id="SSF54593">
    <property type="entry name" value="Glyoxalase/Bleomycin resistance protein/Dihydroxybiphenyl dioxygenase"/>
    <property type="match status" value="1"/>
</dbReference>
<dbReference type="InterPro" id="IPR004360">
    <property type="entry name" value="Glyas_Fos-R_dOase_dom"/>
</dbReference>
<keyword evidence="3" id="KW-1185">Reference proteome</keyword>
<gene>
    <name evidence="2" type="ORF">DC3_39700</name>
</gene>
<reference evidence="2 3" key="1">
    <citation type="submission" date="2019-07" db="EMBL/GenBank/DDBJ databases">
        <title>Whole genome shotgun sequence of Deinococcus cellulosilyticus NBRC 106333.</title>
        <authorList>
            <person name="Hosoyama A."/>
            <person name="Uohara A."/>
            <person name="Ohji S."/>
            <person name="Ichikawa N."/>
        </authorList>
    </citation>
    <scope>NUCLEOTIDE SEQUENCE [LARGE SCALE GENOMIC DNA]</scope>
    <source>
        <strain evidence="2 3">NBRC 106333</strain>
    </source>
</reference>
<dbReference type="OrthoDB" id="9810341at2"/>
<dbReference type="RefSeq" id="WP_146887339.1">
    <property type="nucleotide sequence ID" value="NZ_BJXB01000020.1"/>
</dbReference>
<dbReference type="Gene3D" id="3.10.180.10">
    <property type="entry name" value="2,3-Dihydroxybiphenyl 1,2-Dioxygenase, domain 1"/>
    <property type="match status" value="1"/>
</dbReference>
<feature type="domain" description="VOC" evidence="1">
    <location>
        <begin position="4"/>
        <end position="123"/>
    </location>
</feature>
<dbReference type="Proteomes" id="UP000321306">
    <property type="component" value="Unassembled WGS sequence"/>
</dbReference>
<organism evidence="2 3">
    <name type="scientific">Deinococcus cellulosilyticus (strain DSM 18568 / NBRC 106333 / KACC 11606 / 5516J-15)</name>
    <dbReference type="NCBI Taxonomy" id="1223518"/>
    <lineage>
        <taxon>Bacteria</taxon>
        <taxon>Thermotogati</taxon>
        <taxon>Deinococcota</taxon>
        <taxon>Deinococci</taxon>
        <taxon>Deinococcales</taxon>
        <taxon>Deinococcaceae</taxon>
        <taxon>Deinococcus</taxon>
    </lineage>
</organism>
<accession>A0A511N661</accession>
<evidence type="ECO:0000313" key="2">
    <source>
        <dbReference type="EMBL" id="GEM48335.1"/>
    </source>
</evidence>
<evidence type="ECO:0000313" key="3">
    <source>
        <dbReference type="Proteomes" id="UP000321306"/>
    </source>
</evidence>
<sequence>MTIRFNHSIIAARDRTVSAAFYARVLGLPEPTTWGPFSFVMLDDHAHLQFATVPEGADIHMQHYAFLVDDESFDQIYERLLHAGLEQWADPQMQFSGQINTNHGGRGVYFKDPAGHGLEVITRPYEM</sequence>
<evidence type="ECO:0000259" key="1">
    <source>
        <dbReference type="PROSITE" id="PS51819"/>
    </source>
</evidence>
<name>A0A511N661_DEIC1</name>